<name>A0A1I2H145_9MICO</name>
<evidence type="ECO:0000313" key="3">
    <source>
        <dbReference type="Proteomes" id="UP000198520"/>
    </source>
</evidence>
<evidence type="ECO:0000256" key="1">
    <source>
        <dbReference type="SAM" id="MobiDB-lite"/>
    </source>
</evidence>
<dbReference type="OrthoDB" id="4412570at2"/>
<evidence type="ECO:0000313" key="2">
    <source>
        <dbReference type="EMBL" id="SFF24004.1"/>
    </source>
</evidence>
<dbReference type="AlphaFoldDB" id="A0A1I2H145"/>
<dbReference type="RefSeq" id="WP_143073184.1">
    <property type="nucleotide sequence ID" value="NZ_BNAN01000003.1"/>
</dbReference>
<dbReference type="STRING" id="285351.SAMN04488035_2156"/>
<protein>
    <recommendedName>
        <fullName evidence="4">DUF2599 domain-containing protein</fullName>
    </recommendedName>
</protein>
<organism evidence="2 3">
    <name type="scientific">Flavimobilis marinus</name>
    <dbReference type="NCBI Taxonomy" id="285351"/>
    <lineage>
        <taxon>Bacteria</taxon>
        <taxon>Bacillati</taxon>
        <taxon>Actinomycetota</taxon>
        <taxon>Actinomycetes</taxon>
        <taxon>Micrococcales</taxon>
        <taxon>Jonesiaceae</taxon>
        <taxon>Flavimobilis</taxon>
    </lineage>
</organism>
<feature type="region of interest" description="Disordered" evidence="1">
    <location>
        <begin position="1"/>
        <end position="28"/>
    </location>
</feature>
<dbReference type="InterPro" id="IPR019719">
    <property type="entry name" value="DUF2599"/>
</dbReference>
<reference evidence="3" key="1">
    <citation type="submission" date="2016-10" db="EMBL/GenBank/DDBJ databases">
        <authorList>
            <person name="Varghese N."/>
            <person name="Submissions S."/>
        </authorList>
    </citation>
    <scope>NUCLEOTIDE SEQUENCE [LARGE SCALE GENOMIC DNA]</scope>
    <source>
        <strain evidence="3">DSM 19083</strain>
    </source>
</reference>
<gene>
    <name evidence="2" type="ORF">SAMN04488035_2156</name>
</gene>
<sequence>MQATLSGDGDGDLALETGSPRFDGGADLTATLTTPEAALTVTIPDAAPEVTADRSVVLRYTDGSGGLTTPRATAAHGGRARVATDVVGSSVVITPRTRADDGATFPVEVTVSFAPTAIDRVVWADRLEGGRSLQVFPTPWGRTASQAAGAAAWDGLVLLAPEADTDVMNKQLRCHLLGAPEKESWNLEPWRPDVGYTQYLLARCNPVAD</sequence>
<dbReference type="Pfam" id="PF10783">
    <property type="entry name" value="DUF2599"/>
    <property type="match status" value="1"/>
</dbReference>
<accession>A0A1I2H145</accession>
<proteinExistence type="predicted"/>
<keyword evidence="3" id="KW-1185">Reference proteome</keyword>
<evidence type="ECO:0008006" key="4">
    <source>
        <dbReference type="Google" id="ProtNLM"/>
    </source>
</evidence>
<dbReference type="Proteomes" id="UP000198520">
    <property type="component" value="Unassembled WGS sequence"/>
</dbReference>
<dbReference type="EMBL" id="FONZ01000003">
    <property type="protein sequence ID" value="SFF24004.1"/>
    <property type="molecule type" value="Genomic_DNA"/>
</dbReference>